<dbReference type="PANTHER" id="PTHR33978">
    <property type="entry name" value="SERINE/THREONINE-KINASE"/>
    <property type="match status" value="1"/>
</dbReference>
<evidence type="ECO:0000313" key="2">
    <source>
        <dbReference type="Proteomes" id="UP000827721"/>
    </source>
</evidence>
<protein>
    <submittedName>
        <fullName evidence="1">Uncharacterized protein</fullName>
    </submittedName>
</protein>
<dbReference type="Proteomes" id="UP000827721">
    <property type="component" value="Unassembled WGS sequence"/>
</dbReference>
<dbReference type="PANTHER" id="PTHR33978:SF18">
    <property type="entry name" value="OS01G0656300 PROTEIN"/>
    <property type="match status" value="1"/>
</dbReference>
<name>A0ABQ8IMY1_9ROSI</name>
<sequence>MHETSETRENESMAVWDCGSPLYDSYELVSLNHLIERHLMALPTLGGSKRHHTNTTTKFYYPYNASSNVVGSNISDAKGSSSSSSSVVGTLSEFVARKLWKKGVGGQRKDKRKSSKIGACGFPDRFGFWKN</sequence>
<reference evidence="1 2" key="1">
    <citation type="submission" date="2021-02" db="EMBL/GenBank/DDBJ databases">
        <title>Plant Genome Project.</title>
        <authorList>
            <person name="Zhang R.-G."/>
        </authorList>
    </citation>
    <scope>NUCLEOTIDE SEQUENCE [LARGE SCALE GENOMIC DNA]</scope>
    <source>
        <tissue evidence="1">Leaves</tissue>
    </source>
</reference>
<evidence type="ECO:0000313" key="1">
    <source>
        <dbReference type="EMBL" id="KAH7578028.1"/>
    </source>
</evidence>
<organism evidence="1 2">
    <name type="scientific">Xanthoceras sorbifolium</name>
    <dbReference type="NCBI Taxonomy" id="99658"/>
    <lineage>
        <taxon>Eukaryota</taxon>
        <taxon>Viridiplantae</taxon>
        <taxon>Streptophyta</taxon>
        <taxon>Embryophyta</taxon>
        <taxon>Tracheophyta</taxon>
        <taxon>Spermatophyta</taxon>
        <taxon>Magnoliopsida</taxon>
        <taxon>eudicotyledons</taxon>
        <taxon>Gunneridae</taxon>
        <taxon>Pentapetalae</taxon>
        <taxon>rosids</taxon>
        <taxon>malvids</taxon>
        <taxon>Sapindales</taxon>
        <taxon>Sapindaceae</taxon>
        <taxon>Xanthoceroideae</taxon>
        <taxon>Xanthoceras</taxon>
    </lineage>
</organism>
<keyword evidence="2" id="KW-1185">Reference proteome</keyword>
<accession>A0ABQ8IMY1</accession>
<comment type="caution">
    <text evidence="1">The sequence shown here is derived from an EMBL/GenBank/DDBJ whole genome shotgun (WGS) entry which is preliminary data.</text>
</comment>
<proteinExistence type="predicted"/>
<gene>
    <name evidence="1" type="ORF">JRO89_XS01G0330500</name>
</gene>
<dbReference type="EMBL" id="JAFEMO010000001">
    <property type="protein sequence ID" value="KAH7578028.1"/>
    <property type="molecule type" value="Genomic_DNA"/>
</dbReference>